<dbReference type="Gene3D" id="3.30.565.10">
    <property type="entry name" value="Histidine kinase-like ATPase, C-terminal domain"/>
    <property type="match status" value="1"/>
</dbReference>
<comment type="function">
    <text evidence="15">Member of the two-component regulatory system DctB/DctD involved in the transport of C4-dicarboxylates. DctB functions as a membrane-associated protein kinase that phosphorylates DctD in response to environmental signals.</text>
</comment>
<keyword evidence="12" id="KW-1133">Transmembrane helix</keyword>
<evidence type="ECO:0000256" key="13">
    <source>
        <dbReference type="ARBA" id="ARBA00023012"/>
    </source>
</evidence>
<evidence type="ECO:0000256" key="8">
    <source>
        <dbReference type="ARBA" id="ARBA00022692"/>
    </source>
</evidence>
<accession>A0A4D7B5D3</accession>
<keyword evidence="14" id="KW-0472">Membrane</keyword>
<dbReference type="InterPro" id="IPR036097">
    <property type="entry name" value="HisK_dim/P_sf"/>
</dbReference>
<keyword evidence="6" id="KW-0597">Phosphoprotein</keyword>
<keyword evidence="5" id="KW-0997">Cell inner membrane</keyword>
<keyword evidence="17" id="KW-0175">Coiled coil</keyword>
<dbReference type="Pfam" id="PF02518">
    <property type="entry name" value="HATPase_c"/>
    <property type="match status" value="1"/>
</dbReference>
<evidence type="ECO:0000256" key="10">
    <source>
        <dbReference type="ARBA" id="ARBA00022777"/>
    </source>
</evidence>
<keyword evidence="11" id="KW-0067">ATP-binding</keyword>
<dbReference type="KEGG" id="pstg:E8M01_14480"/>
<dbReference type="GO" id="GO:0005886">
    <property type="term" value="C:plasma membrane"/>
    <property type="evidence" value="ECO:0007669"/>
    <property type="project" value="UniProtKB-SubCell"/>
</dbReference>
<protein>
    <recommendedName>
        <fullName evidence="16">C4-dicarboxylate transport sensor protein DctB</fullName>
        <ecNumber evidence="3">2.7.13.3</ecNumber>
    </recommendedName>
</protein>
<gene>
    <name evidence="19" type="ORF">E8M01_14480</name>
</gene>
<evidence type="ECO:0000256" key="4">
    <source>
        <dbReference type="ARBA" id="ARBA00022475"/>
    </source>
</evidence>
<dbReference type="FunFam" id="1.10.287.130:FF:000049">
    <property type="entry name" value="C4-dicarboxylate transport sensor protein DctB"/>
    <property type="match status" value="1"/>
</dbReference>
<dbReference type="InterPro" id="IPR005467">
    <property type="entry name" value="His_kinase_dom"/>
</dbReference>
<dbReference type="CDD" id="cd00082">
    <property type="entry name" value="HisKA"/>
    <property type="match status" value="1"/>
</dbReference>
<dbReference type="EMBL" id="CP039690">
    <property type="protein sequence ID" value="QCI65310.1"/>
    <property type="molecule type" value="Genomic_DNA"/>
</dbReference>
<dbReference type="PIRSF" id="PIRSF036431">
    <property type="entry name" value="STHK_DctB"/>
    <property type="match status" value="1"/>
</dbReference>
<evidence type="ECO:0000313" key="19">
    <source>
        <dbReference type="EMBL" id="QCI65310.1"/>
    </source>
</evidence>
<keyword evidence="7" id="KW-0808">Transferase</keyword>
<dbReference type="InterPro" id="IPR003661">
    <property type="entry name" value="HisK_dim/P_dom"/>
</dbReference>
<keyword evidence="20" id="KW-1185">Reference proteome</keyword>
<evidence type="ECO:0000256" key="12">
    <source>
        <dbReference type="ARBA" id="ARBA00022989"/>
    </source>
</evidence>
<proteinExistence type="predicted"/>
<keyword evidence="10 19" id="KW-0418">Kinase</keyword>
<keyword evidence="8" id="KW-0812">Transmembrane</keyword>
<dbReference type="Gene3D" id="6.10.250.3020">
    <property type="match status" value="1"/>
</dbReference>
<evidence type="ECO:0000256" key="5">
    <source>
        <dbReference type="ARBA" id="ARBA00022519"/>
    </source>
</evidence>
<dbReference type="SUPFAM" id="SSF55874">
    <property type="entry name" value="ATPase domain of HSP90 chaperone/DNA topoisomerase II/histidine kinase"/>
    <property type="match status" value="1"/>
</dbReference>
<name>A0A4D7B5D3_9HYPH</name>
<evidence type="ECO:0000256" key="11">
    <source>
        <dbReference type="ARBA" id="ARBA00022840"/>
    </source>
</evidence>
<dbReference type="SMART" id="SM00387">
    <property type="entry name" value="HATPase_c"/>
    <property type="match status" value="1"/>
</dbReference>
<feature type="domain" description="Histidine kinase" evidence="18">
    <location>
        <begin position="405"/>
        <end position="614"/>
    </location>
</feature>
<dbReference type="GO" id="GO:0000155">
    <property type="term" value="F:phosphorelay sensor kinase activity"/>
    <property type="evidence" value="ECO:0007669"/>
    <property type="project" value="InterPro"/>
</dbReference>
<dbReference type="InterPro" id="IPR003594">
    <property type="entry name" value="HATPase_dom"/>
</dbReference>
<dbReference type="InterPro" id="IPR017055">
    <property type="entry name" value="Sig_transdc_His_kinase_DctB"/>
</dbReference>
<dbReference type="Proteomes" id="UP000298781">
    <property type="component" value="Chromosome"/>
</dbReference>
<keyword evidence="9" id="KW-0547">Nucleotide-binding</keyword>
<keyword evidence="13" id="KW-0902">Two-component regulatory system</keyword>
<evidence type="ECO:0000256" key="6">
    <source>
        <dbReference type="ARBA" id="ARBA00022553"/>
    </source>
</evidence>
<dbReference type="PRINTS" id="PR00344">
    <property type="entry name" value="BCTRLSENSOR"/>
</dbReference>
<dbReference type="RefSeq" id="WP_136960757.1">
    <property type="nucleotide sequence ID" value="NZ_CP039690.1"/>
</dbReference>
<dbReference type="EC" id="2.7.13.3" evidence="3"/>
<comment type="catalytic activity">
    <reaction evidence="1">
        <text>ATP + protein L-histidine = ADP + protein N-phospho-L-histidine.</text>
        <dbReference type="EC" id="2.7.13.3"/>
    </reaction>
</comment>
<dbReference type="AlphaFoldDB" id="A0A4D7B5D3"/>
<evidence type="ECO:0000256" key="1">
    <source>
        <dbReference type="ARBA" id="ARBA00000085"/>
    </source>
</evidence>
<evidence type="ECO:0000256" key="7">
    <source>
        <dbReference type="ARBA" id="ARBA00022679"/>
    </source>
</evidence>
<dbReference type="SMART" id="SM00388">
    <property type="entry name" value="HisKA"/>
    <property type="match status" value="1"/>
</dbReference>
<dbReference type="InterPro" id="IPR004358">
    <property type="entry name" value="Sig_transdc_His_kin-like_C"/>
</dbReference>
<evidence type="ECO:0000256" key="9">
    <source>
        <dbReference type="ARBA" id="ARBA00022741"/>
    </source>
</evidence>
<dbReference type="Gene3D" id="3.30.450.20">
    <property type="entry name" value="PAS domain"/>
    <property type="match status" value="2"/>
</dbReference>
<evidence type="ECO:0000313" key="20">
    <source>
        <dbReference type="Proteomes" id="UP000298781"/>
    </source>
</evidence>
<evidence type="ECO:0000256" key="14">
    <source>
        <dbReference type="ARBA" id="ARBA00023136"/>
    </source>
</evidence>
<comment type="subcellular location">
    <subcellularLocation>
        <location evidence="2">Cell inner membrane</location>
        <topology evidence="2">Multi-pass membrane protein</topology>
    </subcellularLocation>
</comment>
<evidence type="ECO:0000256" key="17">
    <source>
        <dbReference type="SAM" id="Coils"/>
    </source>
</evidence>
<dbReference type="PROSITE" id="PS50109">
    <property type="entry name" value="HIS_KIN"/>
    <property type="match status" value="1"/>
</dbReference>
<dbReference type="PANTHER" id="PTHR43065">
    <property type="entry name" value="SENSOR HISTIDINE KINASE"/>
    <property type="match status" value="1"/>
</dbReference>
<sequence length="614" mass="66205">MSAFVSPGFGKVRRWLTPRRAVAVVLAVATLAALDFAARYAAARWAYGSVRVAAATAAELRVAVLQSEIEKHRTLPLILAEDPDVRAALASKDPERIAALNPKLETLSTNARVSVIYLLDPLGMTIAASNWRTPTSFIGNNYAFRPYYRLAVAHGAAEHFAFGTVSQLPGLFLTRRLDGPDGVIGIIVVKVEVQAIETEWRRFATPTFVTDERSIVLISSEPAWRFHATAPIAAGERAEIRASLQFGDASLELLPLATRLSGADQDVVRARLPGEAQDRMFVEHATEVPTTQWRLHVLAPAEPTLGLAAAAARAVALLAGLIGLGTAGLWRLNHRRRETERARQERVRRELETNVRQRTAELETVNGRLVAEIDERQRAQAALDNLQDELVQASKLAVLGQISASVAHEINQPVAAIRTFADNARELLARNEVTVASGNLATIASLTDKIGTITGELRAFARKAPAKVEAVRLQTVIDGALLLVGHRLRLQAVDLEVVMAEPDLIVTADRIRLEQVLVNLLQNALEALSNTPDGRIRIAAGTEADRVSIEIADNGPGLPAEVMASLFMPFTTTKPGGLGLGLVISNDIITEAGGSFAVENRGGAVFTITLPRAS</sequence>
<dbReference type="InterPro" id="IPR036890">
    <property type="entry name" value="HATPase_C_sf"/>
</dbReference>
<dbReference type="SUPFAM" id="SSF47384">
    <property type="entry name" value="Homodimeric domain of signal transducing histidine kinase"/>
    <property type="match status" value="1"/>
</dbReference>
<dbReference type="PANTHER" id="PTHR43065:SF46">
    <property type="entry name" value="C4-DICARBOXYLATE TRANSPORT SENSOR PROTEIN DCTB"/>
    <property type="match status" value="1"/>
</dbReference>
<feature type="coiled-coil region" evidence="17">
    <location>
        <begin position="369"/>
        <end position="396"/>
    </location>
</feature>
<dbReference type="GO" id="GO:0005524">
    <property type="term" value="F:ATP binding"/>
    <property type="evidence" value="ECO:0007669"/>
    <property type="project" value="UniProtKB-KW"/>
</dbReference>
<dbReference type="SUPFAM" id="SSF103190">
    <property type="entry name" value="Sensory domain-like"/>
    <property type="match status" value="1"/>
</dbReference>
<dbReference type="OrthoDB" id="7568856at2"/>
<dbReference type="InterPro" id="IPR029151">
    <property type="entry name" value="Sensor-like_sf"/>
</dbReference>
<evidence type="ECO:0000256" key="2">
    <source>
        <dbReference type="ARBA" id="ARBA00004429"/>
    </source>
</evidence>
<reference evidence="19 20" key="1">
    <citation type="submission" date="2019-04" db="EMBL/GenBank/DDBJ databases">
        <title>Phreatobacter aquaticus sp. nov.</title>
        <authorList>
            <person name="Choi A."/>
        </authorList>
    </citation>
    <scope>NUCLEOTIDE SEQUENCE [LARGE SCALE GENOMIC DNA]</scope>
    <source>
        <strain evidence="19 20">KCTC 52518</strain>
    </source>
</reference>
<keyword evidence="4" id="KW-1003">Cell membrane</keyword>
<evidence type="ECO:0000256" key="16">
    <source>
        <dbReference type="ARBA" id="ARBA00073143"/>
    </source>
</evidence>
<organism evidence="19 20">
    <name type="scientific">Phreatobacter stygius</name>
    <dbReference type="NCBI Taxonomy" id="1940610"/>
    <lineage>
        <taxon>Bacteria</taxon>
        <taxon>Pseudomonadati</taxon>
        <taxon>Pseudomonadota</taxon>
        <taxon>Alphaproteobacteria</taxon>
        <taxon>Hyphomicrobiales</taxon>
        <taxon>Phreatobacteraceae</taxon>
        <taxon>Phreatobacter</taxon>
    </lineage>
</organism>
<evidence type="ECO:0000256" key="3">
    <source>
        <dbReference type="ARBA" id="ARBA00012438"/>
    </source>
</evidence>
<evidence type="ECO:0000259" key="18">
    <source>
        <dbReference type="PROSITE" id="PS50109"/>
    </source>
</evidence>
<dbReference type="Gene3D" id="1.10.287.130">
    <property type="match status" value="1"/>
</dbReference>
<evidence type="ECO:0000256" key="15">
    <source>
        <dbReference type="ARBA" id="ARBA00059004"/>
    </source>
</evidence>